<dbReference type="GO" id="GO:0071949">
    <property type="term" value="F:FAD binding"/>
    <property type="evidence" value="ECO:0007669"/>
    <property type="project" value="TreeGrafter"/>
</dbReference>
<dbReference type="InterPro" id="IPR039261">
    <property type="entry name" value="FNR_nucleotide-bd"/>
</dbReference>
<dbReference type="InterPro" id="IPR009050">
    <property type="entry name" value="Globin-like_sf"/>
</dbReference>
<evidence type="ECO:0000313" key="20">
    <source>
        <dbReference type="Proteomes" id="UP000320773"/>
    </source>
</evidence>
<dbReference type="PANTHER" id="PTHR43396:SF3">
    <property type="entry name" value="FLAVOHEMOPROTEIN"/>
    <property type="match status" value="1"/>
</dbReference>
<comment type="catalytic activity">
    <reaction evidence="14">
        <text>2 nitric oxide + NADH + 2 O2 = 2 nitrate + NAD(+) + H(+)</text>
        <dbReference type="Rhea" id="RHEA:19469"/>
        <dbReference type="ChEBI" id="CHEBI:15378"/>
        <dbReference type="ChEBI" id="CHEBI:15379"/>
        <dbReference type="ChEBI" id="CHEBI:16480"/>
        <dbReference type="ChEBI" id="CHEBI:17632"/>
        <dbReference type="ChEBI" id="CHEBI:57540"/>
        <dbReference type="ChEBI" id="CHEBI:57945"/>
        <dbReference type="EC" id="1.14.12.17"/>
    </reaction>
</comment>
<keyword evidence="7" id="KW-0285">Flavoprotein</keyword>
<feature type="domain" description="FAD-binding FR-type" evidence="18">
    <location>
        <begin position="151"/>
        <end position="259"/>
    </location>
</feature>
<reference evidence="19 20" key="1">
    <citation type="submission" date="2019-06" db="EMBL/GenBank/DDBJ databases">
        <title>Genomic Encyclopedia of Archaeal and Bacterial Type Strains, Phase II (KMG-II): from individual species to whole genera.</title>
        <authorList>
            <person name="Goeker M."/>
        </authorList>
    </citation>
    <scope>NUCLEOTIDE SEQUENCE [LARGE SCALE GENOMIC DNA]</scope>
    <source>
        <strain evidence="19 20">DSM 24789</strain>
    </source>
</reference>
<dbReference type="CDD" id="cd06184">
    <property type="entry name" value="flavohem_like_fad_nad_binding"/>
    <property type="match status" value="1"/>
</dbReference>
<dbReference type="PROSITE" id="PS01033">
    <property type="entry name" value="GLOBIN"/>
    <property type="match status" value="1"/>
</dbReference>
<keyword evidence="10" id="KW-0521">NADP</keyword>
<dbReference type="FunFam" id="1.10.490.10:FF:000003">
    <property type="entry name" value="Flavohemoprotein"/>
    <property type="match status" value="1"/>
</dbReference>
<dbReference type="FunFam" id="3.40.50.80:FF:000010">
    <property type="entry name" value="Flavohemoprotein"/>
    <property type="match status" value="1"/>
</dbReference>
<dbReference type="PRINTS" id="PR00371">
    <property type="entry name" value="FPNCR"/>
</dbReference>
<keyword evidence="13" id="KW-0520">NAD</keyword>
<accession>A0A543G1E5</accession>
<dbReference type="SUPFAM" id="SSF63380">
    <property type="entry name" value="Riboflavin synthase domain-like"/>
    <property type="match status" value="1"/>
</dbReference>
<proteinExistence type="inferred from homology"/>
<evidence type="ECO:0000256" key="1">
    <source>
        <dbReference type="ARBA" id="ARBA00001970"/>
    </source>
</evidence>
<comment type="cofactor">
    <cofactor evidence="1">
        <name>heme b</name>
        <dbReference type="ChEBI" id="CHEBI:60344"/>
    </cofactor>
</comment>
<comment type="similarity">
    <text evidence="16">Belongs to the globin family.</text>
</comment>
<evidence type="ECO:0000256" key="13">
    <source>
        <dbReference type="ARBA" id="ARBA00023027"/>
    </source>
</evidence>
<dbReference type="PROSITE" id="PS51384">
    <property type="entry name" value="FAD_FR"/>
    <property type="match status" value="1"/>
</dbReference>
<dbReference type="GO" id="GO:0020037">
    <property type="term" value="F:heme binding"/>
    <property type="evidence" value="ECO:0007669"/>
    <property type="project" value="InterPro"/>
</dbReference>
<comment type="cofactor">
    <cofactor evidence="2">
        <name>FAD</name>
        <dbReference type="ChEBI" id="CHEBI:57692"/>
    </cofactor>
</comment>
<gene>
    <name evidence="19" type="ORF">BC670_0753</name>
</gene>
<dbReference type="AlphaFoldDB" id="A0A543G1E5"/>
<evidence type="ECO:0000256" key="5">
    <source>
        <dbReference type="ARBA" id="ARBA00022617"/>
    </source>
</evidence>
<dbReference type="Pfam" id="PF00175">
    <property type="entry name" value="NAD_binding_1"/>
    <property type="match status" value="1"/>
</dbReference>
<evidence type="ECO:0000256" key="2">
    <source>
        <dbReference type="ARBA" id="ARBA00001974"/>
    </source>
</evidence>
<evidence type="ECO:0000256" key="15">
    <source>
        <dbReference type="ARBA" id="ARBA00049433"/>
    </source>
</evidence>
<dbReference type="Gene3D" id="1.10.490.10">
    <property type="entry name" value="Globins"/>
    <property type="match status" value="1"/>
</dbReference>
<evidence type="ECO:0000256" key="8">
    <source>
        <dbReference type="ARBA" id="ARBA00022723"/>
    </source>
</evidence>
<dbReference type="GO" id="GO:0071500">
    <property type="term" value="P:cellular response to nitrosative stress"/>
    <property type="evidence" value="ECO:0007669"/>
    <property type="project" value="TreeGrafter"/>
</dbReference>
<evidence type="ECO:0000259" key="17">
    <source>
        <dbReference type="PROSITE" id="PS01033"/>
    </source>
</evidence>
<dbReference type="GO" id="GO:0046872">
    <property type="term" value="F:metal ion binding"/>
    <property type="evidence" value="ECO:0007669"/>
    <property type="project" value="UniProtKB-KW"/>
</dbReference>
<dbReference type="PRINTS" id="PR00410">
    <property type="entry name" value="PHEHYDRXLASE"/>
</dbReference>
<dbReference type="GO" id="GO:0019825">
    <property type="term" value="F:oxygen binding"/>
    <property type="evidence" value="ECO:0007669"/>
    <property type="project" value="InterPro"/>
</dbReference>
<keyword evidence="9" id="KW-0274">FAD</keyword>
<dbReference type="SUPFAM" id="SSF52343">
    <property type="entry name" value="Ferredoxin reductase-like, C-terminal NADP-linked domain"/>
    <property type="match status" value="1"/>
</dbReference>
<dbReference type="EC" id="1.14.12.17" evidence="4"/>
<feature type="domain" description="Globin" evidence="17">
    <location>
        <begin position="1"/>
        <end position="137"/>
    </location>
</feature>
<dbReference type="InterPro" id="IPR012292">
    <property type="entry name" value="Globin/Proto"/>
</dbReference>
<organism evidence="19 20">
    <name type="scientific">Flavobacterium branchiophilum</name>
    <dbReference type="NCBI Taxonomy" id="55197"/>
    <lineage>
        <taxon>Bacteria</taxon>
        <taxon>Pseudomonadati</taxon>
        <taxon>Bacteroidota</taxon>
        <taxon>Flavobacteriia</taxon>
        <taxon>Flavobacteriales</taxon>
        <taxon>Flavobacteriaceae</taxon>
        <taxon>Flavobacterium</taxon>
    </lineage>
</organism>
<evidence type="ECO:0000256" key="7">
    <source>
        <dbReference type="ARBA" id="ARBA00022630"/>
    </source>
</evidence>
<comment type="caution">
    <text evidence="19">The sequence shown here is derived from an EMBL/GenBank/DDBJ whole genome shotgun (WGS) entry which is preliminary data.</text>
</comment>
<keyword evidence="12" id="KW-0408">Iron</keyword>
<keyword evidence="5 16" id="KW-0349">Heme</keyword>
<keyword evidence="11" id="KW-0560">Oxidoreductase</keyword>
<dbReference type="InterPro" id="IPR000971">
    <property type="entry name" value="Globin"/>
</dbReference>
<evidence type="ECO:0000256" key="10">
    <source>
        <dbReference type="ARBA" id="ARBA00022857"/>
    </source>
</evidence>
<dbReference type="EMBL" id="VFPJ01000001">
    <property type="protein sequence ID" value="TQM39906.1"/>
    <property type="molecule type" value="Genomic_DNA"/>
</dbReference>
<evidence type="ECO:0000256" key="3">
    <source>
        <dbReference type="ARBA" id="ARBA00006401"/>
    </source>
</evidence>
<dbReference type="NCBIfam" id="NF009805">
    <property type="entry name" value="PRK13289.1"/>
    <property type="match status" value="1"/>
</dbReference>
<keyword evidence="16" id="KW-0813">Transport</keyword>
<evidence type="ECO:0000259" key="18">
    <source>
        <dbReference type="PROSITE" id="PS51384"/>
    </source>
</evidence>
<dbReference type="InterPro" id="IPR001433">
    <property type="entry name" value="OxRdtase_FAD/NAD-bd"/>
</dbReference>
<comment type="similarity">
    <text evidence="3">In the C-terminal section; belongs to the flavoprotein pyridine nucleotide cytochrome reductase family.</text>
</comment>
<evidence type="ECO:0000256" key="16">
    <source>
        <dbReference type="RuleBase" id="RU000356"/>
    </source>
</evidence>
<dbReference type="Proteomes" id="UP000320773">
    <property type="component" value="Unassembled WGS sequence"/>
</dbReference>
<dbReference type="PANTHER" id="PTHR43396">
    <property type="entry name" value="FLAVOHEMOPROTEIN"/>
    <property type="match status" value="1"/>
</dbReference>
<evidence type="ECO:0000256" key="14">
    <source>
        <dbReference type="ARBA" id="ARBA00048649"/>
    </source>
</evidence>
<evidence type="ECO:0000256" key="4">
    <source>
        <dbReference type="ARBA" id="ARBA00012229"/>
    </source>
</evidence>
<name>A0A543G1E5_9FLAO</name>
<keyword evidence="19" id="KW-0223">Dioxygenase</keyword>
<dbReference type="GO" id="GO:0046210">
    <property type="term" value="P:nitric oxide catabolic process"/>
    <property type="evidence" value="ECO:0007669"/>
    <property type="project" value="TreeGrafter"/>
</dbReference>
<keyword evidence="8" id="KW-0479">Metal-binding</keyword>
<evidence type="ECO:0000256" key="9">
    <source>
        <dbReference type="ARBA" id="ARBA00022827"/>
    </source>
</evidence>
<comment type="catalytic activity">
    <reaction evidence="15">
        <text>2 nitric oxide + NADPH + 2 O2 = 2 nitrate + NADP(+) + H(+)</text>
        <dbReference type="Rhea" id="RHEA:19465"/>
        <dbReference type="ChEBI" id="CHEBI:15378"/>
        <dbReference type="ChEBI" id="CHEBI:15379"/>
        <dbReference type="ChEBI" id="CHEBI:16480"/>
        <dbReference type="ChEBI" id="CHEBI:17632"/>
        <dbReference type="ChEBI" id="CHEBI:57783"/>
        <dbReference type="ChEBI" id="CHEBI:58349"/>
        <dbReference type="EC" id="1.14.12.17"/>
    </reaction>
</comment>
<dbReference type="Gene3D" id="3.40.50.80">
    <property type="entry name" value="Nucleotide-binding domain of ferredoxin-NADP reductase (FNR) module"/>
    <property type="match status" value="1"/>
</dbReference>
<dbReference type="InterPro" id="IPR017927">
    <property type="entry name" value="FAD-bd_FR_type"/>
</dbReference>
<dbReference type="GO" id="GO:0008941">
    <property type="term" value="F:nitric oxide dioxygenase NAD(P)H activity"/>
    <property type="evidence" value="ECO:0007669"/>
    <property type="project" value="UniProtKB-EC"/>
</dbReference>
<evidence type="ECO:0000256" key="6">
    <source>
        <dbReference type="ARBA" id="ARBA00022621"/>
    </source>
</evidence>
<sequence length="398" mass="45456">MTLDQKNLIKSTIPILRTNGIALTKYFYKRMFEHNPELQSVFNMGNQANGKQQTALAYAVLAYAEHIDNPSVLISALQNIGQKHVSLNIKPEQYQIVGRHLIASISEVLGTGASNELLDAWTQAYFELAHIMIDLEQQMYNQNLTKNGGWIGWRAFEIRTIETTSSEIKSFYLYPVDGKPIASFLAGQFISIQIEIPELNILQPRQYSLSSVYHPDYYRISIKKEYAENALGMVSNAMHLKQQGDIVLLSSPMGTFNVDLENKNPLVLISGGVGITPLYSMLQANQQNQQNKTIFIHGCRNIDVQAFKNELSQLQLHAPWLQTYFFYENILGTETNINTFQGRIDLTICKEAILLENAQYYICGPEQFITHHYNHLIQLKVNKNQIFFEQFGPQTIFF</sequence>
<dbReference type="Pfam" id="PF00042">
    <property type="entry name" value="Globin"/>
    <property type="match status" value="1"/>
</dbReference>
<evidence type="ECO:0000256" key="12">
    <source>
        <dbReference type="ARBA" id="ARBA00023004"/>
    </source>
</evidence>
<dbReference type="Gene3D" id="2.40.30.10">
    <property type="entry name" value="Translation factors"/>
    <property type="match status" value="1"/>
</dbReference>
<dbReference type="SUPFAM" id="SSF46458">
    <property type="entry name" value="Globin-like"/>
    <property type="match status" value="1"/>
</dbReference>
<dbReference type="InterPro" id="IPR017938">
    <property type="entry name" value="Riboflavin_synthase-like_b-brl"/>
</dbReference>
<protein>
    <recommendedName>
        <fullName evidence="4">nitric oxide dioxygenase</fullName>
        <ecNumber evidence="4">1.14.12.17</ecNumber>
    </recommendedName>
</protein>
<evidence type="ECO:0000256" key="11">
    <source>
        <dbReference type="ARBA" id="ARBA00023002"/>
    </source>
</evidence>
<keyword evidence="6 16" id="KW-0561">Oxygen transport</keyword>
<dbReference type="RefSeq" id="WP_089080006.1">
    <property type="nucleotide sequence ID" value="NZ_VFPJ01000001.1"/>
</dbReference>
<evidence type="ECO:0000313" key="19">
    <source>
        <dbReference type="EMBL" id="TQM39906.1"/>
    </source>
</evidence>
<dbReference type="InterPro" id="IPR001709">
    <property type="entry name" value="Flavoprot_Pyr_Nucl_cyt_Rdtase"/>
</dbReference>
<dbReference type="GO" id="GO:0005344">
    <property type="term" value="F:oxygen carrier activity"/>
    <property type="evidence" value="ECO:0007669"/>
    <property type="project" value="UniProtKB-KW"/>
</dbReference>